<dbReference type="AlphaFoldDB" id="A0AAV7PY80"/>
<name>A0AAV7PY80_PLEWA</name>
<accession>A0AAV7PY80</accession>
<gene>
    <name evidence="1" type="ORF">NDU88_008976</name>
</gene>
<evidence type="ECO:0000313" key="2">
    <source>
        <dbReference type="Proteomes" id="UP001066276"/>
    </source>
</evidence>
<proteinExistence type="predicted"/>
<dbReference type="Proteomes" id="UP001066276">
    <property type="component" value="Chromosome 7"/>
</dbReference>
<sequence length="78" mass="8396">MEPLPGTSTAADMAEEEVIIVSRTDPQAMIYNTLSATLSQPEMERLKSLPDDGEDSEPSPVLGVDVCKEHNCKTCSSV</sequence>
<dbReference type="EMBL" id="JANPWB010000011">
    <property type="protein sequence ID" value="KAJ1130625.1"/>
    <property type="molecule type" value="Genomic_DNA"/>
</dbReference>
<keyword evidence="2" id="KW-1185">Reference proteome</keyword>
<comment type="caution">
    <text evidence="1">The sequence shown here is derived from an EMBL/GenBank/DDBJ whole genome shotgun (WGS) entry which is preliminary data.</text>
</comment>
<evidence type="ECO:0000313" key="1">
    <source>
        <dbReference type="EMBL" id="KAJ1130625.1"/>
    </source>
</evidence>
<protein>
    <submittedName>
        <fullName evidence="1">Uncharacterized protein</fullName>
    </submittedName>
</protein>
<reference evidence="1" key="1">
    <citation type="journal article" date="2022" name="bioRxiv">
        <title>Sequencing and chromosome-scale assembly of the giantPleurodeles waltlgenome.</title>
        <authorList>
            <person name="Brown T."/>
            <person name="Elewa A."/>
            <person name="Iarovenko S."/>
            <person name="Subramanian E."/>
            <person name="Araus A.J."/>
            <person name="Petzold A."/>
            <person name="Susuki M."/>
            <person name="Suzuki K.-i.T."/>
            <person name="Hayashi T."/>
            <person name="Toyoda A."/>
            <person name="Oliveira C."/>
            <person name="Osipova E."/>
            <person name="Leigh N.D."/>
            <person name="Simon A."/>
            <person name="Yun M.H."/>
        </authorList>
    </citation>
    <scope>NUCLEOTIDE SEQUENCE</scope>
    <source>
        <strain evidence="1">20211129_DDA</strain>
        <tissue evidence="1">Liver</tissue>
    </source>
</reference>
<organism evidence="1 2">
    <name type="scientific">Pleurodeles waltl</name>
    <name type="common">Iberian ribbed newt</name>
    <dbReference type="NCBI Taxonomy" id="8319"/>
    <lineage>
        <taxon>Eukaryota</taxon>
        <taxon>Metazoa</taxon>
        <taxon>Chordata</taxon>
        <taxon>Craniata</taxon>
        <taxon>Vertebrata</taxon>
        <taxon>Euteleostomi</taxon>
        <taxon>Amphibia</taxon>
        <taxon>Batrachia</taxon>
        <taxon>Caudata</taxon>
        <taxon>Salamandroidea</taxon>
        <taxon>Salamandridae</taxon>
        <taxon>Pleurodelinae</taxon>
        <taxon>Pleurodeles</taxon>
    </lineage>
</organism>